<dbReference type="InParanoid" id="A2DAP8"/>
<keyword evidence="2" id="KW-0479">Metal-binding</keyword>
<gene>
    <name evidence="10" type="ORF">TVAG_035750</name>
</gene>
<reference evidence="10" key="2">
    <citation type="journal article" date="2007" name="Science">
        <title>Draft genome sequence of the sexually transmitted pathogen Trichomonas vaginalis.</title>
        <authorList>
            <person name="Carlton J.M."/>
            <person name="Hirt R.P."/>
            <person name="Silva J.C."/>
            <person name="Delcher A.L."/>
            <person name="Schatz M."/>
            <person name="Zhao Q."/>
            <person name="Wortman J.R."/>
            <person name="Bidwell S.L."/>
            <person name="Alsmark U.C.M."/>
            <person name="Besteiro S."/>
            <person name="Sicheritz-Ponten T."/>
            <person name="Noel C.J."/>
            <person name="Dacks J.B."/>
            <person name="Foster P.G."/>
            <person name="Simillion C."/>
            <person name="Van de Peer Y."/>
            <person name="Miranda-Saavedra D."/>
            <person name="Barton G.J."/>
            <person name="Westrop G.D."/>
            <person name="Mueller S."/>
            <person name="Dessi D."/>
            <person name="Fiori P.L."/>
            <person name="Ren Q."/>
            <person name="Paulsen I."/>
            <person name="Zhang H."/>
            <person name="Bastida-Corcuera F.D."/>
            <person name="Simoes-Barbosa A."/>
            <person name="Brown M.T."/>
            <person name="Hayes R.D."/>
            <person name="Mukherjee M."/>
            <person name="Okumura C.Y."/>
            <person name="Schneider R."/>
            <person name="Smith A.J."/>
            <person name="Vanacova S."/>
            <person name="Villalvazo M."/>
            <person name="Haas B.J."/>
            <person name="Pertea M."/>
            <person name="Feldblyum T.V."/>
            <person name="Utterback T.R."/>
            <person name="Shu C.L."/>
            <person name="Osoegawa K."/>
            <person name="de Jong P.J."/>
            <person name="Hrdy I."/>
            <person name="Horvathova L."/>
            <person name="Zubacova Z."/>
            <person name="Dolezal P."/>
            <person name="Malik S.B."/>
            <person name="Logsdon J.M. Jr."/>
            <person name="Henze K."/>
            <person name="Gupta A."/>
            <person name="Wang C.C."/>
            <person name="Dunne R.L."/>
            <person name="Upcroft J.A."/>
            <person name="Upcroft P."/>
            <person name="White O."/>
            <person name="Salzberg S.L."/>
            <person name="Tang P."/>
            <person name="Chiu C.-H."/>
            <person name="Lee Y.-S."/>
            <person name="Embley T.M."/>
            <person name="Coombs G.H."/>
            <person name="Mottram J.C."/>
            <person name="Tachezy J."/>
            <person name="Fraser-Liggett C.M."/>
            <person name="Johnson P.J."/>
        </authorList>
    </citation>
    <scope>NUCLEOTIDE SEQUENCE [LARGE SCALE GENOMIC DNA]</scope>
    <source>
        <strain evidence="10">G3</strain>
    </source>
</reference>
<dbReference type="PRINTS" id="PR00114">
    <property type="entry name" value="STPHPHTASE"/>
</dbReference>
<dbReference type="VEuPathDB" id="TrichDB:TVAG_035750"/>
<comment type="similarity">
    <text evidence="8">Belongs to the PPP phosphatase family.</text>
</comment>
<dbReference type="InterPro" id="IPR006186">
    <property type="entry name" value="Ser/Thr-sp_prot-phosphatase"/>
</dbReference>
<evidence type="ECO:0000256" key="5">
    <source>
        <dbReference type="ARBA" id="ARBA00023211"/>
    </source>
</evidence>
<dbReference type="SUPFAM" id="SSF56300">
    <property type="entry name" value="Metallo-dependent phosphatases"/>
    <property type="match status" value="1"/>
</dbReference>
<dbReference type="VEuPathDB" id="TrichDB:TVAGG3_0812130"/>
<dbReference type="EMBL" id="DS113183">
    <property type="protein sequence ID" value="EAY22551.1"/>
    <property type="molecule type" value="Genomic_DNA"/>
</dbReference>
<dbReference type="PROSITE" id="PS00125">
    <property type="entry name" value="SER_THR_PHOSPHATASE"/>
    <property type="match status" value="1"/>
</dbReference>
<dbReference type="RefSeq" id="XP_001583537.1">
    <property type="nucleotide sequence ID" value="XM_001583487.1"/>
</dbReference>
<dbReference type="GO" id="GO:0004722">
    <property type="term" value="F:protein serine/threonine phosphatase activity"/>
    <property type="evidence" value="ECO:0000318"/>
    <property type="project" value="GO_Central"/>
</dbReference>
<comment type="catalytic activity">
    <reaction evidence="7 8">
        <text>O-phospho-L-threonyl-[protein] + H2O = L-threonyl-[protein] + phosphate</text>
        <dbReference type="Rhea" id="RHEA:47004"/>
        <dbReference type="Rhea" id="RHEA-COMP:11060"/>
        <dbReference type="Rhea" id="RHEA-COMP:11605"/>
        <dbReference type="ChEBI" id="CHEBI:15377"/>
        <dbReference type="ChEBI" id="CHEBI:30013"/>
        <dbReference type="ChEBI" id="CHEBI:43474"/>
        <dbReference type="ChEBI" id="CHEBI:61977"/>
        <dbReference type="EC" id="3.1.3.16"/>
    </reaction>
</comment>
<feature type="domain" description="Serine/threonine specific protein phosphatases" evidence="9">
    <location>
        <begin position="131"/>
        <end position="136"/>
    </location>
</feature>
<dbReference type="OrthoDB" id="445564at2759"/>
<keyword evidence="3 8" id="KW-0378">Hydrolase</keyword>
<dbReference type="InterPro" id="IPR004843">
    <property type="entry name" value="Calcineurin-like_PHP"/>
</dbReference>
<dbReference type="STRING" id="5722.A2DAP8"/>
<evidence type="ECO:0000259" key="9">
    <source>
        <dbReference type="PROSITE" id="PS00125"/>
    </source>
</evidence>
<evidence type="ECO:0000256" key="4">
    <source>
        <dbReference type="ARBA" id="ARBA00022912"/>
    </source>
</evidence>
<dbReference type="InterPro" id="IPR050341">
    <property type="entry name" value="PP1_catalytic_subunit"/>
</dbReference>
<reference evidence="10" key="1">
    <citation type="submission" date="2006-10" db="EMBL/GenBank/DDBJ databases">
        <authorList>
            <person name="Amadeo P."/>
            <person name="Zhao Q."/>
            <person name="Wortman J."/>
            <person name="Fraser-Liggett C."/>
            <person name="Carlton J."/>
        </authorList>
    </citation>
    <scope>NUCLEOTIDE SEQUENCE</scope>
    <source>
        <strain evidence="10">G3</strain>
    </source>
</reference>
<dbReference type="KEGG" id="tva:5468107"/>
<sequence>MEDDDDLSILSNAFELYRSFVDYTQTLQKNGKNDFIIPRITKELIMTLCDKVKQLFKNDQPLVTANFPCAIIGDLHGNIYDLVRIISKYGMPIAVEYIFLGDYVDRGQFSLETLVFILLLKWRFPRKVHMIRGNHEFPSREGPGYFRTDLQDLGYTPDVYDAFVHLFEEIPIAALLTKDILCVHGGIGPGSTLESLKMLKYPLCEKKNDNIMDFLWSDPTELSEDFDISPRGKGWLFGRNACSKFLSENNLKRIIRGHSFIETGFKSYFHGSLLTIYSTSRSIKQPNIGATLYLKSFENYNVDYYDPLPPIYRSQVKVISELPRLLPLPMPREKRTIPVVPVKICLVRRHSLTQVGRRITPP</sequence>
<dbReference type="FunFam" id="3.60.21.10:FF:000173">
    <property type="entry name" value="Serine/threonine-protein phosphatase"/>
    <property type="match status" value="1"/>
</dbReference>
<accession>A2DAP8</accession>
<evidence type="ECO:0000256" key="8">
    <source>
        <dbReference type="RuleBase" id="RU004273"/>
    </source>
</evidence>
<organism evidence="10 11">
    <name type="scientific">Trichomonas vaginalis (strain ATCC PRA-98 / G3)</name>
    <dbReference type="NCBI Taxonomy" id="412133"/>
    <lineage>
        <taxon>Eukaryota</taxon>
        <taxon>Metamonada</taxon>
        <taxon>Parabasalia</taxon>
        <taxon>Trichomonadida</taxon>
        <taxon>Trichomonadidae</taxon>
        <taxon>Trichomonas</taxon>
    </lineage>
</organism>
<evidence type="ECO:0000313" key="11">
    <source>
        <dbReference type="Proteomes" id="UP000001542"/>
    </source>
</evidence>
<dbReference type="CDD" id="cd00144">
    <property type="entry name" value="MPP_PPP_family"/>
    <property type="match status" value="1"/>
</dbReference>
<dbReference type="EC" id="3.1.3.16" evidence="8"/>
<dbReference type="eggNOG" id="KOG0374">
    <property type="taxonomic scope" value="Eukaryota"/>
</dbReference>
<keyword evidence="11" id="KW-1185">Reference proteome</keyword>
<keyword evidence="4" id="KW-0904">Protein phosphatase</keyword>
<protein>
    <recommendedName>
        <fullName evidence="8">Serine/threonine-protein phosphatase</fullName>
        <ecNumber evidence="8">3.1.3.16</ecNumber>
    </recommendedName>
</protein>
<dbReference type="AlphaFoldDB" id="A2DAP8"/>
<comment type="cofactor">
    <cofactor evidence="1">
        <name>Mn(2+)</name>
        <dbReference type="ChEBI" id="CHEBI:29035"/>
    </cofactor>
</comment>
<evidence type="ECO:0000256" key="1">
    <source>
        <dbReference type="ARBA" id="ARBA00001936"/>
    </source>
</evidence>
<dbReference type="GO" id="GO:0005634">
    <property type="term" value="C:nucleus"/>
    <property type="evidence" value="ECO:0000318"/>
    <property type="project" value="GO_Central"/>
</dbReference>
<dbReference type="GO" id="GO:0005737">
    <property type="term" value="C:cytoplasm"/>
    <property type="evidence" value="ECO:0000318"/>
    <property type="project" value="GO_Central"/>
</dbReference>
<keyword evidence="5" id="KW-0464">Manganese</keyword>
<evidence type="ECO:0000313" key="10">
    <source>
        <dbReference type="EMBL" id="EAY22551.1"/>
    </source>
</evidence>
<dbReference type="InterPro" id="IPR029052">
    <property type="entry name" value="Metallo-depent_PP-like"/>
</dbReference>
<proteinExistence type="inferred from homology"/>
<dbReference type="Gene3D" id="3.60.21.10">
    <property type="match status" value="1"/>
</dbReference>
<evidence type="ECO:0000256" key="6">
    <source>
        <dbReference type="ARBA" id="ARBA00047761"/>
    </source>
</evidence>
<dbReference type="PANTHER" id="PTHR11668:SF300">
    <property type="entry name" value="SERINE_THREONINE-PROTEIN PHOSPHATASE"/>
    <property type="match status" value="1"/>
</dbReference>
<dbReference type="GO" id="GO:0046872">
    <property type="term" value="F:metal ion binding"/>
    <property type="evidence" value="ECO:0007669"/>
    <property type="project" value="UniProtKB-KW"/>
</dbReference>
<evidence type="ECO:0000256" key="7">
    <source>
        <dbReference type="ARBA" id="ARBA00048336"/>
    </source>
</evidence>
<name>A2DAP8_TRIV3</name>
<evidence type="ECO:0000256" key="3">
    <source>
        <dbReference type="ARBA" id="ARBA00022801"/>
    </source>
</evidence>
<dbReference type="Pfam" id="PF00149">
    <property type="entry name" value="Metallophos"/>
    <property type="match status" value="1"/>
</dbReference>
<dbReference type="PANTHER" id="PTHR11668">
    <property type="entry name" value="SERINE/THREONINE PROTEIN PHOSPHATASE"/>
    <property type="match status" value="1"/>
</dbReference>
<dbReference type="SMR" id="A2DAP8"/>
<comment type="catalytic activity">
    <reaction evidence="6">
        <text>O-phospho-L-seryl-[protein] + H2O = L-seryl-[protein] + phosphate</text>
        <dbReference type="Rhea" id="RHEA:20629"/>
        <dbReference type="Rhea" id="RHEA-COMP:9863"/>
        <dbReference type="Rhea" id="RHEA-COMP:11604"/>
        <dbReference type="ChEBI" id="CHEBI:15377"/>
        <dbReference type="ChEBI" id="CHEBI:29999"/>
        <dbReference type="ChEBI" id="CHEBI:43474"/>
        <dbReference type="ChEBI" id="CHEBI:83421"/>
        <dbReference type="EC" id="3.1.3.16"/>
    </reaction>
</comment>
<dbReference type="Proteomes" id="UP000001542">
    <property type="component" value="Unassembled WGS sequence"/>
</dbReference>
<evidence type="ECO:0000256" key="2">
    <source>
        <dbReference type="ARBA" id="ARBA00022723"/>
    </source>
</evidence>
<dbReference type="SMART" id="SM00156">
    <property type="entry name" value="PP2Ac"/>
    <property type="match status" value="1"/>
</dbReference>